<protein>
    <submittedName>
        <fullName evidence="7">Response regulator</fullName>
    </submittedName>
</protein>
<keyword evidence="3" id="KW-0804">Transcription</keyword>
<keyword evidence="2" id="KW-0238">DNA-binding</keyword>
<name>A0A7Y3W6N7_9PROT</name>
<dbReference type="GO" id="GO:0003677">
    <property type="term" value="F:DNA binding"/>
    <property type="evidence" value="ECO:0007669"/>
    <property type="project" value="UniProtKB-KW"/>
</dbReference>
<dbReference type="PROSITE" id="PS00622">
    <property type="entry name" value="HTH_LUXR_1"/>
    <property type="match status" value="1"/>
</dbReference>
<dbReference type="Pfam" id="PF00072">
    <property type="entry name" value="Response_reg"/>
    <property type="match status" value="1"/>
</dbReference>
<comment type="caution">
    <text evidence="7">The sequence shown here is derived from an EMBL/GenBank/DDBJ whole genome shotgun (WGS) entry which is preliminary data.</text>
</comment>
<dbReference type="AlphaFoldDB" id="A0A7Y3W6N7"/>
<evidence type="ECO:0000313" key="7">
    <source>
        <dbReference type="EMBL" id="NNU17557.1"/>
    </source>
</evidence>
<keyword evidence="8" id="KW-1185">Reference proteome</keyword>
<feature type="domain" description="HTH luxR-type" evidence="5">
    <location>
        <begin position="132"/>
        <end position="197"/>
    </location>
</feature>
<dbReference type="InterPro" id="IPR011006">
    <property type="entry name" value="CheY-like_superfamily"/>
</dbReference>
<evidence type="ECO:0000259" key="6">
    <source>
        <dbReference type="PROSITE" id="PS50110"/>
    </source>
</evidence>
<organism evidence="7 8">
    <name type="scientific">Parvularcula mediterranea</name>
    <dbReference type="NCBI Taxonomy" id="2732508"/>
    <lineage>
        <taxon>Bacteria</taxon>
        <taxon>Pseudomonadati</taxon>
        <taxon>Pseudomonadota</taxon>
        <taxon>Alphaproteobacteria</taxon>
        <taxon>Parvularculales</taxon>
        <taxon>Parvularculaceae</taxon>
        <taxon>Parvularcula</taxon>
    </lineage>
</organism>
<accession>A0A7Y3W6N7</accession>
<dbReference type="PROSITE" id="PS51257">
    <property type="entry name" value="PROKAR_LIPOPROTEIN"/>
    <property type="match status" value="1"/>
</dbReference>
<dbReference type="SMART" id="SM00448">
    <property type="entry name" value="REC"/>
    <property type="match status" value="1"/>
</dbReference>
<gene>
    <name evidence="7" type="ORF">HK107_14595</name>
</gene>
<dbReference type="InterPro" id="IPR036388">
    <property type="entry name" value="WH-like_DNA-bd_sf"/>
</dbReference>
<dbReference type="PRINTS" id="PR00038">
    <property type="entry name" value="HTHLUXR"/>
</dbReference>
<dbReference type="RefSeq" id="WP_173201099.1">
    <property type="nucleotide sequence ID" value="NZ_JABFCX010000003.1"/>
</dbReference>
<dbReference type="Proteomes" id="UP000536835">
    <property type="component" value="Unassembled WGS sequence"/>
</dbReference>
<evidence type="ECO:0000256" key="4">
    <source>
        <dbReference type="PROSITE-ProRule" id="PRU00169"/>
    </source>
</evidence>
<dbReference type="EMBL" id="JABFCX010000003">
    <property type="protein sequence ID" value="NNU17557.1"/>
    <property type="molecule type" value="Genomic_DNA"/>
</dbReference>
<dbReference type="Pfam" id="PF00196">
    <property type="entry name" value="GerE"/>
    <property type="match status" value="1"/>
</dbReference>
<proteinExistence type="predicted"/>
<dbReference type="PROSITE" id="PS50043">
    <property type="entry name" value="HTH_LUXR_2"/>
    <property type="match status" value="1"/>
</dbReference>
<dbReference type="SUPFAM" id="SSF52172">
    <property type="entry name" value="CheY-like"/>
    <property type="match status" value="1"/>
</dbReference>
<dbReference type="GO" id="GO:0000160">
    <property type="term" value="P:phosphorelay signal transduction system"/>
    <property type="evidence" value="ECO:0007669"/>
    <property type="project" value="InterPro"/>
</dbReference>
<dbReference type="CDD" id="cd06170">
    <property type="entry name" value="LuxR_C_like"/>
    <property type="match status" value="1"/>
</dbReference>
<evidence type="ECO:0000256" key="2">
    <source>
        <dbReference type="ARBA" id="ARBA00023125"/>
    </source>
</evidence>
<keyword evidence="1" id="KW-0805">Transcription regulation</keyword>
<dbReference type="PANTHER" id="PTHR44688:SF16">
    <property type="entry name" value="DNA-BINDING TRANSCRIPTIONAL ACTIVATOR DEVR_DOSR"/>
    <property type="match status" value="1"/>
</dbReference>
<dbReference type="PROSITE" id="PS50110">
    <property type="entry name" value="RESPONSE_REGULATORY"/>
    <property type="match status" value="1"/>
</dbReference>
<dbReference type="InterPro" id="IPR000792">
    <property type="entry name" value="Tscrpt_reg_LuxR_C"/>
</dbReference>
<evidence type="ECO:0000259" key="5">
    <source>
        <dbReference type="PROSITE" id="PS50043"/>
    </source>
</evidence>
<dbReference type="GO" id="GO:0006355">
    <property type="term" value="P:regulation of DNA-templated transcription"/>
    <property type="evidence" value="ECO:0007669"/>
    <property type="project" value="InterPro"/>
</dbReference>
<reference evidence="7 8" key="1">
    <citation type="submission" date="2020-05" db="EMBL/GenBank/DDBJ databases">
        <title>Parvularcula mediterraneae sp. nov., isolated from polypropylene straw from shallow seawater of the seashore of Laganas in Zakynthos island, Greece.</title>
        <authorList>
            <person name="Szabo I."/>
            <person name="Al-Omari J."/>
            <person name="Rado J."/>
            <person name="Szerdahelyi G.S."/>
        </authorList>
    </citation>
    <scope>NUCLEOTIDE SEQUENCE [LARGE SCALE GENOMIC DNA]</scope>
    <source>
        <strain evidence="7 8">ZS-1/3</strain>
    </source>
</reference>
<dbReference type="Gene3D" id="3.40.50.2300">
    <property type="match status" value="1"/>
</dbReference>
<dbReference type="InterPro" id="IPR016032">
    <property type="entry name" value="Sig_transdc_resp-reg_C-effctor"/>
</dbReference>
<dbReference type="InterPro" id="IPR001789">
    <property type="entry name" value="Sig_transdc_resp-reg_receiver"/>
</dbReference>
<evidence type="ECO:0000256" key="1">
    <source>
        <dbReference type="ARBA" id="ARBA00023015"/>
    </source>
</evidence>
<feature type="modified residue" description="4-aspartylphosphate" evidence="4">
    <location>
        <position position="52"/>
    </location>
</feature>
<keyword evidence="4" id="KW-0597">Phosphoprotein</keyword>
<evidence type="ECO:0000256" key="3">
    <source>
        <dbReference type="ARBA" id="ARBA00023163"/>
    </source>
</evidence>
<feature type="domain" description="Response regulatory" evidence="6">
    <location>
        <begin position="3"/>
        <end position="115"/>
    </location>
</feature>
<evidence type="ECO:0000313" key="8">
    <source>
        <dbReference type="Proteomes" id="UP000536835"/>
    </source>
</evidence>
<dbReference type="SMART" id="SM00421">
    <property type="entry name" value="HTH_LUXR"/>
    <property type="match status" value="1"/>
</dbReference>
<dbReference type="PANTHER" id="PTHR44688">
    <property type="entry name" value="DNA-BINDING TRANSCRIPTIONAL ACTIVATOR DEVR_DOSR"/>
    <property type="match status" value="1"/>
</dbReference>
<dbReference type="Gene3D" id="1.10.10.10">
    <property type="entry name" value="Winged helix-like DNA-binding domain superfamily/Winged helix DNA-binding domain"/>
    <property type="match status" value="1"/>
</dbReference>
<sequence>MTRIAIVDDDDGMRRALVALLGVGSCQISAYATGEAFLDAVPEKAFDLAVLDLRLPGLTGLKILERLKPFAFPVVMISANGDIRTAVDAIKLGAVDFIEKPFVPEELEGLIERVLRERGRNTEPACPDVEPEQTHFSVLTPREKEVAFALHEGLTNKEVARRLGCSPRTIEVHRARVFSKLGVSNIAGLVRMVSGFSH</sequence>
<dbReference type="SUPFAM" id="SSF46894">
    <property type="entry name" value="C-terminal effector domain of the bipartite response regulators"/>
    <property type="match status" value="1"/>
</dbReference>